<dbReference type="PANTHER" id="PTHR34001">
    <property type="entry name" value="BLL7405 PROTEIN"/>
    <property type="match status" value="1"/>
</dbReference>
<dbReference type="InterPro" id="IPR011250">
    <property type="entry name" value="OMP/PagP_B-barrel"/>
</dbReference>
<evidence type="ECO:0000313" key="5">
    <source>
        <dbReference type="EMBL" id="QDS91207.1"/>
    </source>
</evidence>
<keyword evidence="5" id="KW-0812">Transmembrane</keyword>
<protein>
    <submittedName>
        <fullName evidence="5">OmpA-like transmembrane domain protein</fullName>
    </submittedName>
</protein>
<keyword evidence="2" id="KW-0732">Signal</keyword>
<evidence type="ECO:0000256" key="2">
    <source>
        <dbReference type="ARBA" id="ARBA00022729"/>
    </source>
</evidence>
<evidence type="ECO:0000259" key="4">
    <source>
        <dbReference type="Pfam" id="PF13505"/>
    </source>
</evidence>
<comment type="subcellular location">
    <subcellularLocation>
        <location evidence="1">Membrane</location>
    </subcellularLocation>
</comment>
<dbReference type="AlphaFoldDB" id="A0A517M8T7"/>
<evidence type="ECO:0000256" key="1">
    <source>
        <dbReference type="ARBA" id="ARBA00004370"/>
    </source>
</evidence>
<gene>
    <name evidence="5" type="ORF">EC9_54290</name>
</gene>
<proteinExistence type="predicted"/>
<feature type="domain" description="Outer membrane protein beta-barrel" evidence="4">
    <location>
        <begin position="32"/>
        <end position="196"/>
    </location>
</feature>
<accession>A0A517M8T7</accession>
<evidence type="ECO:0000256" key="3">
    <source>
        <dbReference type="ARBA" id="ARBA00023136"/>
    </source>
</evidence>
<sequence>MSSFGHAQQPRFFGASKCDSYCDADGRECCDYDWSGAYVGLQGGWSFLDPNPVVSTHVQEDSDGFSGGVHGGFNRQRGKLVYGIELDYTLTDLDATAPCFNPAYDCGASSDWNASVRGRFGFAFDRLLLFGTAGFAFADYEGFTQVVATGVTYGDEKTLTGGTYGGGLEYAVSERLRVRSEYRYSNFGTEEMSYDRTYTVTPDLHSVIFGASFAF</sequence>
<dbReference type="Proteomes" id="UP000319557">
    <property type="component" value="Chromosome"/>
</dbReference>
<keyword evidence="6" id="KW-1185">Reference proteome</keyword>
<organism evidence="5 6">
    <name type="scientific">Rosistilla ulvae</name>
    <dbReference type="NCBI Taxonomy" id="1930277"/>
    <lineage>
        <taxon>Bacteria</taxon>
        <taxon>Pseudomonadati</taxon>
        <taxon>Planctomycetota</taxon>
        <taxon>Planctomycetia</taxon>
        <taxon>Pirellulales</taxon>
        <taxon>Pirellulaceae</taxon>
        <taxon>Rosistilla</taxon>
    </lineage>
</organism>
<dbReference type="EMBL" id="CP036261">
    <property type="protein sequence ID" value="QDS91207.1"/>
    <property type="molecule type" value="Genomic_DNA"/>
</dbReference>
<dbReference type="KEGG" id="ruv:EC9_54290"/>
<evidence type="ECO:0000313" key="6">
    <source>
        <dbReference type="Proteomes" id="UP000319557"/>
    </source>
</evidence>
<dbReference type="Gene3D" id="2.40.160.20">
    <property type="match status" value="1"/>
</dbReference>
<reference evidence="5 6" key="1">
    <citation type="submission" date="2019-02" db="EMBL/GenBank/DDBJ databases">
        <title>Deep-cultivation of Planctomycetes and their phenomic and genomic characterization uncovers novel biology.</title>
        <authorList>
            <person name="Wiegand S."/>
            <person name="Jogler M."/>
            <person name="Boedeker C."/>
            <person name="Pinto D."/>
            <person name="Vollmers J."/>
            <person name="Rivas-Marin E."/>
            <person name="Kohn T."/>
            <person name="Peeters S.H."/>
            <person name="Heuer A."/>
            <person name="Rast P."/>
            <person name="Oberbeckmann S."/>
            <person name="Bunk B."/>
            <person name="Jeske O."/>
            <person name="Meyerdierks A."/>
            <person name="Storesund J.E."/>
            <person name="Kallscheuer N."/>
            <person name="Luecker S."/>
            <person name="Lage O.M."/>
            <person name="Pohl T."/>
            <person name="Merkel B.J."/>
            <person name="Hornburger P."/>
            <person name="Mueller R.-W."/>
            <person name="Bruemmer F."/>
            <person name="Labrenz M."/>
            <person name="Spormann A.M."/>
            <person name="Op den Camp H."/>
            <person name="Overmann J."/>
            <person name="Amann R."/>
            <person name="Jetten M.S.M."/>
            <person name="Mascher T."/>
            <person name="Medema M.H."/>
            <person name="Devos D.P."/>
            <person name="Kaster A.-K."/>
            <person name="Ovreas L."/>
            <person name="Rohde M."/>
            <person name="Galperin M.Y."/>
            <person name="Jogler C."/>
        </authorList>
    </citation>
    <scope>NUCLEOTIDE SEQUENCE [LARGE SCALE GENOMIC DNA]</scope>
    <source>
        <strain evidence="5 6">EC9</strain>
    </source>
</reference>
<dbReference type="Pfam" id="PF13505">
    <property type="entry name" value="OMP_b-brl"/>
    <property type="match status" value="1"/>
</dbReference>
<dbReference type="PANTHER" id="PTHR34001:SF3">
    <property type="entry name" value="BLL7405 PROTEIN"/>
    <property type="match status" value="1"/>
</dbReference>
<dbReference type="InterPro" id="IPR027385">
    <property type="entry name" value="Beta-barrel_OMP"/>
</dbReference>
<dbReference type="GO" id="GO:0016020">
    <property type="term" value="C:membrane"/>
    <property type="evidence" value="ECO:0007669"/>
    <property type="project" value="UniProtKB-SubCell"/>
</dbReference>
<dbReference type="SUPFAM" id="SSF56925">
    <property type="entry name" value="OMPA-like"/>
    <property type="match status" value="1"/>
</dbReference>
<name>A0A517M8T7_9BACT</name>
<keyword evidence="3" id="KW-0472">Membrane</keyword>
<dbReference type="InterPro" id="IPR051692">
    <property type="entry name" value="OMP-like"/>
</dbReference>